<accession>A0ABQ3D2B7</accession>
<reference evidence="2" key="1">
    <citation type="journal article" date="2019" name="Int. J. Syst. Evol. Microbiol.">
        <title>The Global Catalogue of Microorganisms (GCM) 10K type strain sequencing project: providing services to taxonomists for standard genome sequencing and annotation.</title>
        <authorList>
            <consortium name="The Broad Institute Genomics Platform"/>
            <consortium name="The Broad Institute Genome Sequencing Center for Infectious Disease"/>
            <person name="Wu L."/>
            <person name="Ma J."/>
        </authorList>
    </citation>
    <scope>NUCLEOTIDE SEQUENCE [LARGE SCALE GENOMIC DNA]</scope>
    <source>
        <strain evidence="2">JCM 4733</strain>
    </source>
</reference>
<proteinExistence type="predicted"/>
<dbReference type="Proteomes" id="UP000653644">
    <property type="component" value="Unassembled WGS sequence"/>
</dbReference>
<keyword evidence="2" id="KW-1185">Reference proteome</keyword>
<name>A0ABQ3D2B7_9ACTN</name>
<sequence length="107" mass="11774">MTTATQRLAVLPLPEFHTLSQDQVRGITCVYGGAALSPATAVDLGERRLRRVGGRVSWFPRACRRCALEQAMHALVAHSQVCEQCVDDRNLCTTGLGLVRAVREARR</sequence>
<protein>
    <submittedName>
        <fullName evidence="1">Uncharacterized protein</fullName>
    </submittedName>
</protein>
<evidence type="ECO:0000313" key="2">
    <source>
        <dbReference type="Proteomes" id="UP000653644"/>
    </source>
</evidence>
<evidence type="ECO:0000313" key="1">
    <source>
        <dbReference type="EMBL" id="GHA52495.1"/>
    </source>
</evidence>
<gene>
    <name evidence="1" type="ORF">GCM10010345_66500</name>
</gene>
<organism evidence="1 2">
    <name type="scientific">Streptomyces canarius</name>
    <dbReference type="NCBI Taxonomy" id="285453"/>
    <lineage>
        <taxon>Bacteria</taxon>
        <taxon>Bacillati</taxon>
        <taxon>Actinomycetota</taxon>
        <taxon>Actinomycetes</taxon>
        <taxon>Kitasatosporales</taxon>
        <taxon>Streptomycetaceae</taxon>
        <taxon>Streptomyces</taxon>
    </lineage>
</organism>
<dbReference type="EMBL" id="BMVN01000031">
    <property type="protein sequence ID" value="GHA52495.1"/>
    <property type="molecule type" value="Genomic_DNA"/>
</dbReference>
<comment type="caution">
    <text evidence="1">The sequence shown here is derived from an EMBL/GenBank/DDBJ whole genome shotgun (WGS) entry which is preliminary data.</text>
</comment>